<name>A0ABQ3Y7W3_9ACTN</name>
<gene>
    <name evidence="2" type="ORF">Ade02nite_47070</name>
</gene>
<proteinExistence type="predicted"/>
<evidence type="ECO:0000313" key="3">
    <source>
        <dbReference type="Proteomes" id="UP000609879"/>
    </source>
</evidence>
<sequence length="88" mass="9747">MAKKLLHVGHFTYTIVETEDTDAQAVAESVQAAMDEGDVCEIAVLDENDRQLTLYLNGRTVDVVVFDHGLGPRPTEISRPQEPPRDNP</sequence>
<reference evidence="2 3" key="1">
    <citation type="submission" date="2021-01" db="EMBL/GenBank/DDBJ databases">
        <title>Whole genome shotgun sequence of Actinoplanes deccanensis NBRC 13994.</title>
        <authorList>
            <person name="Komaki H."/>
            <person name="Tamura T."/>
        </authorList>
    </citation>
    <scope>NUCLEOTIDE SEQUENCE [LARGE SCALE GENOMIC DNA]</scope>
    <source>
        <strain evidence="2 3">NBRC 13994</strain>
    </source>
</reference>
<dbReference type="Proteomes" id="UP000609879">
    <property type="component" value="Unassembled WGS sequence"/>
</dbReference>
<comment type="caution">
    <text evidence="2">The sequence shown here is derived from an EMBL/GenBank/DDBJ whole genome shotgun (WGS) entry which is preliminary data.</text>
</comment>
<feature type="region of interest" description="Disordered" evidence="1">
    <location>
        <begin position="69"/>
        <end position="88"/>
    </location>
</feature>
<evidence type="ECO:0000313" key="2">
    <source>
        <dbReference type="EMBL" id="GID76066.1"/>
    </source>
</evidence>
<dbReference type="RefSeq" id="WP_203767861.1">
    <property type="nucleotide sequence ID" value="NZ_BAAABO010000007.1"/>
</dbReference>
<evidence type="ECO:0000256" key="1">
    <source>
        <dbReference type="SAM" id="MobiDB-lite"/>
    </source>
</evidence>
<keyword evidence="3" id="KW-1185">Reference proteome</keyword>
<accession>A0ABQ3Y7W3</accession>
<dbReference type="EMBL" id="BOMI01000090">
    <property type="protein sequence ID" value="GID76066.1"/>
    <property type="molecule type" value="Genomic_DNA"/>
</dbReference>
<protein>
    <submittedName>
        <fullName evidence="2">Uncharacterized protein</fullName>
    </submittedName>
</protein>
<organism evidence="2 3">
    <name type="scientific">Paractinoplanes deccanensis</name>
    <dbReference type="NCBI Taxonomy" id="113561"/>
    <lineage>
        <taxon>Bacteria</taxon>
        <taxon>Bacillati</taxon>
        <taxon>Actinomycetota</taxon>
        <taxon>Actinomycetes</taxon>
        <taxon>Micromonosporales</taxon>
        <taxon>Micromonosporaceae</taxon>
        <taxon>Paractinoplanes</taxon>
    </lineage>
</organism>